<name>A0A9W6F4J1_9CHLO</name>
<reference evidence="1 2" key="1">
    <citation type="journal article" date="2023" name="Commun. Biol.">
        <title>Reorganization of the ancestral sex-determining regions during the evolution of trioecy in Pleodorina starrii.</title>
        <authorList>
            <person name="Takahashi K."/>
            <person name="Suzuki S."/>
            <person name="Kawai-Toyooka H."/>
            <person name="Yamamoto K."/>
            <person name="Hamaji T."/>
            <person name="Ootsuki R."/>
            <person name="Yamaguchi H."/>
            <person name="Kawachi M."/>
            <person name="Higashiyama T."/>
            <person name="Nozaki H."/>
        </authorList>
    </citation>
    <scope>NUCLEOTIDE SEQUENCE [LARGE SCALE GENOMIC DNA]</scope>
    <source>
        <strain evidence="1 2">NIES-4479</strain>
    </source>
</reference>
<dbReference type="EMBL" id="BRXU01000014">
    <property type="protein sequence ID" value="GLC55949.1"/>
    <property type="molecule type" value="Genomic_DNA"/>
</dbReference>
<keyword evidence="2" id="KW-1185">Reference proteome</keyword>
<gene>
    <name evidence="1" type="primary">PLEST002896</name>
    <name evidence="1" type="ORF">PLESTB_001048100</name>
</gene>
<accession>A0A9W6F4J1</accession>
<evidence type="ECO:0000313" key="2">
    <source>
        <dbReference type="Proteomes" id="UP001165080"/>
    </source>
</evidence>
<protein>
    <submittedName>
        <fullName evidence="1">Uncharacterized protein</fullName>
    </submittedName>
</protein>
<organism evidence="1 2">
    <name type="scientific">Pleodorina starrii</name>
    <dbReference type="NCBI Taxonomy" id="330485"/>
    <lineage>
        <taxon>Eukaryota</taxon>
        <taxon>Viridiplantae</taxon>
        <taxon>Chlorophyta</taxon>
        <taxon>core chlorophytes</taxon>
        <taxon>Chlorophyceae</taxon>
        <taxon>CS clade</taxon>
        <taxon>Chlamydomonadales</taxon>
        <taxon>Volvocaceae</taxon>
        <taxon>Pleodorina</taxon>
    </lineage>
</organism>
<sequence length="288" mass="32383">MDFDVDALFSNQQFTKLLGEVVKKQVTSLALSQIRSICNQLLFVVEDTFTPSSSRGFYLAPSPLQALVKAWPGSLNRLEAFAQRYPALGGSVDGFSANCRQLRHDRNQEQHPPGPEDVLQEIRLLREEIDLPSLCQRQPFLYGLFVSADDFVYEFLAGPRLVKLAQVALQECKNRLSNHPERSWTWQKPDSEKADRIRQFIDTILHAVPDLAEDVPHFAASADDVAEQAVQLGPTKLQYDPLELQRRVTLCKELGMFSASVQASYPFAYKVVSHLDVLLSSVPNKALP</sequence>
<evidence type="ECO:0000313" key="1">
    <source>
        <dbReference type="EMBL" id="GLC55949.1"/>
    </source>
</evidence>
<dbReference type="AlphaFoldDB" id="A0A9W6F4J1"/>
<dbReference type="Proteomes" id="UP001165080">
    <property type="component" value="Unassembled WGS sequence"/>
</dbReference>
<proteinExistence type="predicted"/>
<comment type="caution">
    <text evidence="1">The sequence shown here is derived from an EMBL/GenBank/DDBJ whole genome shotgun (WGS) entry which is preliminary data.</text>
</comment>